<dbReference type="Ensembl" id="ENSSGRT00000028689.1">
    <property type="protein sequence ID" value="ENSSGRP00000026634.1"/>
    <property type="gene ID" value="ENSSGRG00000015366.1"/>
</dbReference>
<evidence type="ECO:0000256" key="3">
    <source>
        <dbReference type="ARBA" id="ARBA00022734"/>
    </source>
</evidence>
<organism evidence="7 8">
    <name type="scientific">Sinocyclocheilus grahami</name>
    <name type="common">Dianchi golden-line fish</name>
    <name type="synonym">Barbus grahami</name>
    <dbReference type="NCBI Taxonomy" id="75366"/>
    <lineage>
        <taxon>Eukaryota</taxon>
        <taxon>Metazoa</taxon>
        <taxon>Chordata</taxon>
        <taxon>Craniata</taxon>
        <taxon>Vertebrata</taxon>
        <taxon>Euteleostomi</taxon>
        <taxon>Actinopterygii</taxon>
        <taxon>Neopterygii</taxon>
        <taxon>Teleostei</taxon>
        <taxon>Ostariophysi</taxon>
        <taxon>Cypriniformes</taxon>
        <taxon>Cyprinidae</taxon>
        <taxon>Cyprininae</taxon>
        <taxon>Sinocyclocheilus</taxon>
    </lineage>
</organism>
<evidence type="ECO:0000256" key="6">
    <source>
        <dbReference type="ARBA" id="ARBA00023136"/>
    </source>
</evidence>
<evidence type="ECO:0000313" key="8">
    <source>
        <dbReference type="Proteomes" id="UP000472262"/>
    </source>
</evidence>
<comment type="subcellular location">
    <subcellularLocation>
        <location evidence="1">Membrane</location>
        <topology evidence="1">Single-pass type II membrane protein</topology>
    </subcellularLocation>
</comment>
<keyword evidence="6" id="KW-0472">Membrane</keyword>
<dbReference type="PANTHER" id="PTHR22800">
    <property type="entry name" value="C-TYPE LECTIN PROTEINS"/>
    <property type="match status" value="1"/>
</dbReference>
<evidence type="ECO:0000256" key="5">
    <source>
        <dbReference type="ARBA" id="ARBA00022989"/>
    </source>
</evidence>
<reference evidence="7" key="2">
    <citation type="submission" date="2025-09" db="UniProtKB">
        <authorList>
            <consortium name="Ensembl"/>
        </authorList>
    </citation>
    <scope>IDENTIFICATION</scope>
</reference>
<dbReference type="Proteomes" id="UP000472262">
    <property type="component" value="Unassembled WGS sequence"/>
</dbReference>
<dbReference type="SUPFAM" id="SSF56436">
    <property type="entry name" value="C-type lectin-like"/>
    <property type="match status" value="1"/>
</dbReference>
<evidence type="ECO:0000256" key="4">
    <source>
        <dbReference type="ARBA" id="ARBA00022968"/>
    </source>
</evidence>
<evidence type="ECO:0000313" key="7">
    <source>
        <dbReference type="Ensembl" id="ENSSGRP00000026634.1"/>
    </source>
</evidence>
<keyword evidence="2" id="KW-0812">Transmembrane</keyword>
<accession>A0A672LPX0</accession>
<dbReference type="GO" id="GO:0002223">
    <property type="term" value="P:stimulatory C-type lectin receptor signaling pathway"/>
    <property type="evidence" value="ECO:0007669"/>
    <property type="project" value="TreeGrafter"/>
</dbReference>
<name>A0A672LPX0_SINGR</name>
<proteinExistence type="predicted"/>
<dbReference type="InterPro" id="IPR016186">
    <property type="entry name" value="C-type_lectin-like/link_sf"/>
</dbReference>
<dbReference type="AlphaFoldDB" id="A0A672LPX0"/>
<dbReference type="GO" id="GO:0030246">
    <property type="term" value="F:carbohydrate binding"/>
    <property type="evidence" value="ECO:0007669"/>
    <property type="project" value="UniProtKB-KW"/>
</dbReference>
<dbReference type="InParanoid" id="A0A672LPX0"/>
<keyword evidence="4" id="KW-0735">Signal-anchor</keyword>
<evidence type="ECO:0000256" key="2">
    <source>
        <dbReference type="ARBA" id="ARBA00022692"/>
    </source>
</evidence>
<dbReference type="GO" id="GO:0016020">
    <property type="term" value="C:membrane"/>
    <property type="evidence" value="ECO:0007669"/>
    <property type="project" value="UniProtKB-SubCell"/>
</dbReference>
<dbReference type="GO" id="GO:0045954">
    <property type="term" value="P:positive regulation of natural killer cell mediated cytotoxicity"/>
    <property type="evidence" value="ECO:0007669"/>
    <property type="project" value="TreeGrafter"/>
</dbReference>
<dbReference type="InterPro" id="IPR050919">
    <property type="entry name" value="NKG2/CD94_NK_receptors"/>
</dbReference>
<keyword evidence="5" id="KW-1133">Transmembrane helix</keyword>
<evidence type="ECO:0000256" key="1">
    <source>
        <dbReference type="ARBA" id="ARBA00004606"/>
    </source>
</evidence>
<sequence length="103" mass="11633">VRVRSSSAVTVCLAVLCVLLLTAVIVLGVKFNTNYTEDTHQLLNKEERDGLSNNYGWVCYQSSLYFISSEQKNWNESRTFCMNKGADLIIINNTHKLLTLKSS</sequence>
<dbReference type="Gene3D" id="3.10.100.10">
    <property type="entry name" value="Mannose-Binding Protein A, subunit A"/>
    <property type="match status" value="1"/>
</dbReference>
<reference evidence="7" key="1">
    <citation type="submission" date="2025-08" db="UniProtKB">
        <authorList>
            <consortium name="Ensembl"/>
        </authorList>
    </citation>
    <scope>IDENTIFICATION</scope>
</reference>
<protein>
    <recommendedName>
        <fullName evidence="9">C-type lectin domain-containing protein</fullName>
    </recommendedName>
</protein>
<keyword evidence="3" id="KW-0430">Lectin</keyword>
<dbReference type="InterPro" id="IPR016187">
    <property type="entry name" value="CTDL_fold"/>
</dbReference>
<dbReference type="PANTHER" id="PTHR22800:SF252">
    <property type="entry name" value="NATURAL KILLER CELLS ANTIGEN CD94"/>
    <property type="match status" value="1"/>
</dbReference>
<evidence type="ECO:0008006" key="9">
    <source>
        <dbReference type="Google" id="ProtNLM"/>
    </source>
</evidence>
<keyword evidence="8" id="KW-1185">Reference proteome</keyword>